<organism evidence="2 3">
    <name type="scientific">Porphyromonas somerae</name>
    <dbReference type="NCBI Taxonomy" id="322095"/>
    <lineage>
        <taxon>Bacteria</taxon>
        <taxon>Pseudomonadati</taxon>
        <taxon>Bacteroidota</taxon>
        <taxon>Bacteroidia</taxon>
        <taxon>Bacteroidales</taxon>
        <taxon>Porphyromonadaceae</taxon>
        <taxon>Porphyromonas</taxon>
    </lineage>
</organism>
<dbReference type="AlphaFoldDB" id="A0A134BAP1"/>
<dbReference type="PATRIC" id="fig|322095.3.peg.633"/>
<reference evidence="3" key="1">
    <citation type="submission" date="2016-01" db="EMBL/GenBank/DDBJ databases">
        <authorList>
            <person name="Mitreva M."/>
            <person name="Pepin K.H."/>
            <person name="Mihindukulasuriya K.A."/>
            <person name="Fulton R."/>
            <person name="Fronick C."/>
            <person name="O'Laughlin M."/>
            <person name="Miner T."/>
            <person name="Herter B."/>
            <person name="Rosa B.A."/>
            <person name="Cordes M."/>
            <person name="Tomlinson C."/>
            <person name="Wollam A."/>
            <person name="Palsikar V.B."/>
            <person name="Mardis E.R."/>
            <person name="Wilson R.K."/>
        </authorList>
    </citation>
    <scope>NUCLEOTIDE SEQUENCE [LARGE SCALE GENOMIC DNA]</scope>
    <source>
        <strain evidence="3">KA00683</strain>
    </source>
</reference>
<evidence type="ECO:0000313" key="3">
    <source>
        <dbReference type="Proteomes" id="UP000070224"/>
    </source>
</evidence>
<dbReference type="Gene3D" id="3.90.950.20">
    <property type="entry name" value="CinA-like"/>
    <property type="match status" value="1"/>
</dbReference>
<dbReference type="OrthoDB" id="9801454at2"/>
<evidence type="ECO:0000259" key="1">
    <source>
        <dbReference type="Pfam" id="PF02464"/>
    </source>
</evidence>
<protein>
    <submittedName>
        <fullName evidence="2">Competence/damage-inducible protein CinA domain protein</fullName>
    </submittedName>
</protein>
<dbReference type="Proteomes" id="UP000070224">
    <property type="component" value="Unassembled WGS sequence"/>
</dbReference>
<keyword evidence="3" id="KW-1185">Reference proteome</keyword>
<proteinExistence type="predicted"/>
<name>A0A134BAP1_9PORP</name>
<dbReference type="EMBL" id="LSDK01000050">
    <property type="protein sequence ID" value="KXB76985.1"/>
    <property type="molecule type" value="Genomic_DNA"/>
</dbReference>
<dbReference type="InterPro" id="IPR036653">
    <property type="entry name" value="CinA-like_C"/>
</dbReference>
<accession>A0A134BAP1</accession>
<dbReference type="InterPro" id="IPR008136">
    <property type="entry name" value="CinA_C"/>
</dbReference>
<sequence length="164" mass="16844">MDQTHLTSLTELLLQRGLHIATAESCTLGGVASALGSHSGASAYLQGGIIAYQSDLKTSLLGVPPELIETYHVVSEEVACAMALGAMEQLQAEVAIATTGVAGPTGGDAAHPVGTICIAVVFEGPRGPVVNSTTLHLSGSREENISQAIQEALHLTLQLLEAHP</sequence>
<dbReference type="NCBIfam" id="TIGR00199">
    <property type="entry name" value="PncC_domain"/>
    <property type="match status" value="1"/>
</dbReference>
<dbReference type="STRING" id="322095.HMPREF3185_00640"/>
<evidence type="ECO:0000313" key="2">
    <source>
        <dbReference type="EMBL" id="KXB76985.1"/>
    </source>
</evidence>
<dbReference type="RefSeq" id="WP_060935094.1">
    <property type="nucleotide sequence ID" value="NZ_KQ960432.1"/>
</dbReference>
<feature type="domain" description="CinA C-terminal" evidence="1">
    <location>
        <begin position="7"/>
        <end position="159"/>
    </location>
</feature>
<dbReference type="Pfam" id="PF02464">
    <property type="entry name" value="CinA"/>
    <property type="match status" value="1"/>
</dbReference>
<dbReference type="SUPFAM" id="SSF142433">
    <property type="entry name" value="CinA-like"/>
    <property type="match status" value="1"/>
</dbReference>
<comment type="caution">
    <text evidence="2">The sequence shown here is derived from an EMBL/GenBank/DDBJ whole genome shotgun (WGS) entry which is preliminary data.</text>
</comment>
<gene>
    <name evidence="2" type="ORF">HMPREF3185_00640</name>
</gene>